<feature type="domain" description="Rad21/Rec8-like protein N-terminal" evidence="4">
    <location>
        <begin position="1"/>
        <end position="112"/>
    </location>
</feature>
<dbReference type="PANTHER" id="PTHR12585:SF70">
    <property type="entry name" value="RAD21_REC8 N TERMINAL DOMAIN PROTEIN (AFU_ORTHOLOGUE AFUA_6G02900)"/>
    <property type="match status" value="1"/>
</dbReference>
<feature type="compositionally biased region" description="Acidic residues" evidence="3">
    <location>
        <begin position="720"/>
        <end position="763"/>
    </location>
</feature>
<keyword evidence="6" id="KW-1185">Reference proteome</keyword>
<proteinExistence type="predicted"/>
<dbReference type="GO" id="GO:0005634">
    <property type="term" value="C:nucleus"/>
    <property type="evidence" value="ECO:0007669"/>
    <property type="project" value="UniProtKB-SubCell"/>
</dbReference>
<evidence type="ECO:0000256" key="2">
    <source>
        <dbReference type="ARBA" id="ARBA00023242"/>
    </source>
</evidence>
<gene>
    <name evidence="5" type="ORF">DM02DRAFT_576286</name>
</gene>
<evidence type="ECO:0000313" key="5">
    <source>
        <dbReference type="EMBL" id="PVH92072.1"/>
    </source>
</evidence>
<dbReference type="CDD" id="cd21789">
    <property type="entry name" value="Rad21_Rec8_M_SpRec8p-like"/>
    <property type="match status" value="1"/>
</dbReference>
<feature type="region of interest" description="Disordered" evidence="3">
    <location>
        <begin position="284"/>
        <end position="332"/>
    </location>
</feature>
<dbReference type="GO" id="GO:0003682">
    <property type="term" value="F:chromatin binding"/>
    <property type="evidence" value="ECO:0007669"/>
    <property type="project" value="TreeGrafter"/>
</dbReference>
<dbReference type="STRING" id="97972.A0A2V1D215"/>
<feature type="region of interest" description="Disordered" evidence="3">
    <location>
        <begin position="537"/>
        <end position="559"/>
    </location>
</feature>
<dbReference type="AlphaFoldDB" id="A0A2V1D215"/>
<sequence length="769" mass="82035">MFYSHEILTSRKYGIATVWLVATLGAKSHSKKINRKAIQDVDLPKACKTIIEPAAPMALRLQSNLLYGVMRVYLQQCRYVLSDAEAIYHAMHIMLRSVQDAALDPDAGKARPEQLILQDDPSFLPEFAVPPTELLAQLDIGPPLDPALHVGDSQSLTPFGSQQHPSTPGPPIGGLVLPVSSSARSGGFGGLGDVGFSSVGGASGGLPDIGGFDDAISDPGFTFDDDGNLVDLTDANEPAQPGTPSHVRGAAMQSDDQASARVRQEHEEGLQAGAEQFDDQMDLDLPILGDDLPDAEAFSPTAQKQPSHSSDTMDSSPAAAAPIRRKQRAARIIPADTTNELRSRDLADWNDNYLANMEAASQAKNQKLLARQAKQNADYWVWGAGIGGIGARIQGTSGANPFQMFMGDNLFEHFTGLSRKVSAGTKRDRDSGIDDVTQEESRRVRRKTDEPVDDLARGLEDEAMFIPGGDEVELPRDAPAPLDDDQLLSAMPWNISASIRGSSAVPRSGRGHLTGSVGFPSSLTATRRGVRLVSASPLHGRGRNSELQGLMPDLEEGDSSFDDYAGFAGPGFSSDMPAAATAGAEENEADSRANEALGLEGENFLAFIADAIDKKGGGRDQDADGDIGAGIAEVEGEKEVLFDELISPTQNNKMVASHALMMALTLGTKGLLNVRQDNEYEEIGLSLTEKAKTAQLTLPVVAEDDGDGSGAGENQNRDDENGDDANQEAEEDFDLEEEVGGQFEEQFEAGLVDDEEEENEGEDGSIYGE</sequence>
<feature type="region of interest" description="Disordered" evidence="3">
    <location>
        <begin position="422"/>
        <end position="450"/>
    </location>
</feature>
<accession>A0A2V1D215</accession>
<feature type="region of interest" description="Disordered" evidence="3">
    <location>
        <begin position="146"/>
        <end position="178"/>
    </location>
</feature>
<dbReference type="InterPro" id="IPR006910">
    <property type="entry name" value="Rad21_Rec8_N"/>
</dbReference>
<evidence type="ECO:0000313" key="6">
    <source>
        <dbReference type="Proteomes" id="UP000244855"/>
    </source>
</evidence>
<feature type="compositionally biased region" description="Basic and acidic residues" evidence="3">
    <location>
        <begin position="439"/>
        <end position="450"/>
    </location>
</feature>
<dbReference type="PANTHER" id="PTHR12585">
    <property type="entry name" value="SCC1 / RAD21 FAMILY MEMBER"/>
    <property type="match status" value="1"/>
</dbReference>
<evidence type="ECO:0000256" key="3">
    <source>
        <dbReference type="SAM" id="MobiDB-lite"/>
    </source>
</evidence>
<keyword evidence="2" id="KW-0539">Nucleus</keyword>
<feature type="region of interest" description="Disordered" evidence="3">
    <location>
        <begin position="226"/>
        <end position="269"/>
    </location>
</feature>
<organism evidence="5 6">
    <name type="scientific">Periconia macrospinosa</name>
    <dbReference type="NCBI Taxonomy" id="97972"/>
    <lineage>
        <taxon>Eukaryota</taxon>
        <taxon>Fungi</taxon>
        <taxon>Dikarya</taxon>
        <taxon>Ascomycota</taxon>
        <taxon>Pezizomycotina</taxon>
        <taxon>Dothideomycetes</taxon>
        <taxon>Pleosporomycetidae</taxon>
        <taxon>Pleosporales</taxon>
        <taxon>Massarineae</taxon>
        <taxon>Periconiaceae</taxon>
        <taxon>Periconia</taxon>
    </lineage>
</organism>
<dbReference type="EMBL" id="KZ805727">
    <property type="protein sequence ID" value="PVH92072.1"/>
    <property type="molecule type" value="Genomic_DNA"/>
</dbReference>
<dbReference type="GO" id="GO:0030892">
    <property type="term" value="C:mitotic cohesin complex"/>
    <property type="evidence" value="ECO:0007669"/>
    <property type="project" value="TreeGrafter"/>
</dbReference>
<feature type="region of interest" description="Disordered" evidence="3">
    <location>
        <begin position="700"/>
        <end position="769"/>
    </location>
</feature>
<dbReference type="GO" id="GO:0007064">
    <property type="term" value="P:mitotic sister chromatid cohesion"/>
    <property type="evidence" value="ECO:0007669"/>
    <property type="project" value="TreeGrafter"/>
</dbReference>
<evidence type="ECO:0000259" key="4">
    <source>
        <dbReference type="Pfam" id="PF04825"/>
    </source>
</evidence>
<feature type="compositionally biased region" description="Polar residues" evidence="3">
    <location>
        <begin position="300"/>
        <end position="315"/>
    </location>
</feature>
<dbReference type="Pfam" id="PF04825">
    <property type="entry name" value="Rad21_Rec8_N"/>
    <property type="match status" value="1"/>
</dbReference>
<evidence type="ECO:0000256" key="1">
    <source>
        <dbReference type="ARBA" id="ARBA00004123"/>
    </source>
</evidence>
<protein>
    <recommendedName>
        <fullName evidence="4">Rad21/Rec8-like protein N-terminal domain-containing protein</fullName>
    </recommendedName>
</protein>
<reference evidence="5 6" key="1">
    <citation type="journal article" date="2018" name="Sci. Rep.">
        <title>Comparative genomics provides insights into the lifestyle and reveals functional heterogeneity of dark septate endophytic fungi.</title>
        <authorList>
            <person name="Knapp D.G."/>
            <person name="Nemeth J.B."/>
            <person name="Barry K."/>
            <person name="Hainaut M."/>
            <person name="Henrissat B."/>
            <person name="Johnson J."/>
            <person name="Kuo A."/>
            <person name="Lim J.H.P."/>
            <person name="Lipzen A."/>
            <person name="Nolan M."/>
            <person name="Ohm R.A."/>
            <person name="Tamas L."/>
            <person name="Grigoriev I.V."/>
            <person name="Spatafora J.W."/>
            <person name="Nagy L.G."/>
            <person name="Kovacs G.M."/>
        </authorList>
    </citation>
    <scope>NUCLEOTIDE SEQUENCE [LARGE SCALE GENOMIC DNA]</scope>
    <source>
        <strain evidence="5 6">DSE2036</strain>
    </source>
</reference>
<name>A0A2V1D215_9PLEO</name>
<comment type="subcellular location">
    <subcellularLocation>
        <location evidence="1">Nucleus</location>
    </subcellularLocation>
</comment>
<feature type="compositionally biased region" description="Polar residues" evidence="3">
    <location>
        <begin position="152"/>
        <end position="166"/>
    </location>
</feature>
<dbReference type="Proteomes" id="UP000244855">
    <property type="component" value="Unassembled WGS sequence"/>
</dbReference>
<dbReference type="InterPro" id="IPR039781">
    <property type="entry name" value="Rad21/Rec8-like"/>
</dbReference>
<dbReference type="OrthoDB" id="5427633at2759"/>